<dbReference type="PATRIC" id="fig|1227466.3.peg.1225"/>
<evidence type="ECO:0000313" key="1">
    <source>
        <dbReference type="EMBL" id="ELZ48954.1"/>
    </source>
</evidence>
<organism evidence="1 2">
    <name type="scientific">Halorubrum coriense DSM 10284</name>
    <dbReference type="NCBI Taxonomy" id="1227466"/>
    <lineage>
        <taxon>Archaea</taxon>
        <taxon>Methanobacteriati</taxon>
        <taxon>Methanobacteriota</taxon>
        <taxon>Stenosarchaea group</taxon>
        <taxon>Halobacteria</taxon>
        <taxon>Halobacteriales</taxon>
        <taxon>Haloferacaceae</taxon>
        <taxon>Halorubrum</taxon>
    </lineage>
</organism>
<gene>
    <name evidence="1" type="ORF">C464_06070</name>
</gene>
<evidence type="ECO:0000313" key="2">
    <source>
        <dbReference type="Proteomes" id="UP000011509"/>
    </source>
</evidence>
<keyword evidence="2" id="KW-1185">Reference proteome</keyword>
<sequence>MPGDDRTVELTLESYETRGEDFESDVETEWKVDAPGLDHPCAGETPEEALRVLAGSLENEIGEFADIDELLEAEVEEDEWEVA</sequence>
<dbReference type="OrthoDB" id="342067at2157"/>
<name>M0ERA5_9EURY</name>
<proteinExistence type="predicted"/>
<reference evidence="1 2" key="1">
    <citation type="journal article" date="2014" name="PLoS Genet.">
        <title>Phylogenetically driven sequencing of extremely halophilic archaea reveals strategies for static and dynamic osmo-response.</title>
        <authorList>
            <person name="Becker E.A."/>
            <person name="Seitzer P.M."/>
            <person name="Tritt A."/>
            <person name="Larsen D."/>
            <person name="Krusor M."/>
            <person name="Yao A.I."/>
            <person name="Wu D."/>
            <person name="Madern D."/>
            <person name="Eisen J.A."/>
            <person name="Darling A.E."/>
            <person name="Facciotti M.T."/>
        </authorList>
    </citation>
    <scope>NUCLEOTIDE SEQUENCE [LARGE SCALE GENOMIC DNA]</scope>
    <source>
        <strain evidence="1 2">DSM 10284</strain>
    </source>
</reference>
<dbReference type="AlphaFoldDB" id="M0ERA5"/>
<dbReference type="EMBL" id="AOJL01000026">
    <property type="protein sequence ID" value="ELZ48954.1"/>
    <property type="molecule type" value="Genomic_DNA"/>
</dbReference>
<dbReference type="Proteomes" id="UP000011509">
    <property type="component" value="Unassembled WGS sequence"/>
</dbReference>
<accession>M0ERA5</accession>
<comment type="caution">
    <text evidence="1">The sequence shown here is derived from an EMBL/GenBank/DDBJ whole genome shotgun (WGS) entry which is preliminary data.</text>
</comment>
<dbReference type="STRING" id="1227466.C464_06070"/>
<dbReference type="RefSeq" id="WP_006112720.1">
    <property type="nucleotide sequence ID" value="NZ_AOJL01000026.1"/>
</dbReference>
<protein>
    <submittedName>
        <fullName evidence="1">Uncharacterized protein</fullName>
    </submittedName>
</protein>